<evidence type="ECO:0000313" key="1">
    <source>
        <dbReference type="EMBL" id="KKN35336.1"/>
    </source>
</evidence>
<protein>
    <submittedName>
        <fullName evidence="1">Uncharacterized protein</fullName>
    </submittedName>
</protein>
<gene>
    <name evidence="1" type="ORF">LCGC14_0784560</name>
</gene>
<reference evidence="1" key="1">
    <citation type="journal article" date="2015" name="Nature">
        <title>Complex archaea that bridge the gap between prokaryotes and eukaryotes.</title>
        <authorList>
            <person name="Spang A."/>
            <person name="Saw J.H."/>
            <person name="Jorgensen S.L."/>
            <person name="Zaremba-Niedzwiedzka K."/>
            <person name="Martijn J."/>
            <person name="Lind A.E."/>
            <person name="van Eijk R."/>
            <person name="Schleper C."/>
            <person name="Guy L."/>
            <person name="Ettema T.J."/>
        </authorList>
    </citation>
    <scope>NUCLEOTIDE SEQUENCE</scope>
</reference>
<organism evidence="1">
    <name type="scientific">marine sediment metagenome</name>
    <dbReference type="NCBI Taxonomy" id="412755"/>
    <lineage>
        <taxon>unclassified sequences</taxon>
        <taxon>metagenomes</taxon>
        <taxon>ecological metagenomes</taxon>
    </lineage>
</organism>
<name>A0A0F9SED8_9ZZZZ</name>
<dbReference type="AlphaFoldDB" id="A0A0F9SED8"/>
<comment type="caution">
    <text evidence="1">The sequence shown here is derived from an EMBL/GenBank/DDBJ whole genome shotgun (WGS) entry which is preliminary data.</text>
</comment>
<sequence>MAEFIKQLKELGEEFLETLRHKTKLSTIFDIFTEKIIPTFVSEKDLKEYYEKRMEEVNDFIDKL</sequence>
<accession>A0A0F9SED8</accession>
<dbReference type="EMBL" id="LAZR01002044">
    <property type="protein sequence ID" value="KKN35336.1"/>
    <property type="molecule type" value="Genomic_DNA"/>
</dbReference>
<proteinExistence type="predicted"/>